<name>A0A433SGJ2_9BURK</name>
<keyword evidence="1" id="KW-0472">Membrane</keyword>
<evidence type="ECO:0000256" key="1">
    <source>
        <dbReference type="SAM" id="Phobius"/>
    </source>
</evidence>
<feature type="transmembrane region" description="Helical" evidence="1">
    <location>
        <begin position="6"/>
        <end position="25"/>
    </location>
</feature>
<dbReference type="Proteomes" id="UP000286947">
    <property type="component" value="Unassembled WGS sequence"/>
</dbReference>
<sequence>MSHTYYALAFLVLILGLAVIFISIVKLNCCCCKRSRLIYTLVLVAAMVAVFQPYFVKSMPGIADLALMLSVLGLLWHGHTNA</sequence>
<gene>
    <name evidence="2" type="ORF">CUZ56_00312</name>
</gene>
<protein>
    <submittedName>
        <fullName evidence="2">Uncharacterized protein</fullName>
    </submittedName>
</protein>
<evidence type="ECO:0000313" key="3">
    <source>
        <dbReference type="Proteomes" id="UP000286947"/>
    </source>
</evidence>
<keyword evidence="3" id="KW-1185">Reference proteome</keyword>
<feature type="transmembrane region" description="Helical" evidence="1">
    <location>
        <begin position="37"/>
        <end position="55"/>
    </location>
</feature>
<keyword evidence="1" id="KW-1133">Transmembrane helix</keyword>
<keyword evidence="1" id="KW-0812">Transmembrane</keyword>
<comment type="caution">
    <text evidence="2">The sequence shown here is derived from an EMBL/GenBank/DDBJ whole genome shotgun (WGS) entry which is preliminary data.</text>
</comment>
<evidence type="ECO:0000313" key="2">
    <source>
        <dbReference type="EMBL" id="RUS67832.1"/>
    </source>
</evidence>
<accession>A0A433SGJ2</accession>
<dbReference type="EMBL" id="PQSP01000001">
    <property type="protein sequence ID" value="RUS67832.1"/>
    <property type="molecule type" value="Genomic_DNA"/>
</dbReference>
<reference evidence="2 3" key="1">
    <citation type="submission" date="2018-01" db="EMBL/GenBank/DDBJ databases">
        <title>Saezia sanguinis gen. nov., sp. nov., in the order Burkholderiales isolated from human blood.</title>
        <authorList>
            <person name="Medina-Pascual M.J."/>
            <person name="Valdezate S."/>
            <person name="Monzon S."/>
            <person name="Cuesta I."/>
            <person name="Carrasco G."/>
            <person name="Villalon P."/>
            <person name="Saez-Nieto J.A."/>
        </authorList>
    </citation>
    <scope>NUCLEOTIDE SEQUENCE [LARGE SCALE GENOMIC DNA]</scope>
    <source>
        <strain evidence="2 3">CNM695-12</strain>
    </source>
</reference>
<proteinExistence type="predicted"/>
<organism evidence="2 3">
    <name type="scientific">Saezia sanguinis</name>
    <dbReference type="NCBI Taxonomy" id="1965230"/>
    <lineage>
        <taxon>Bacteria</taxon>
        <taxon>Pseudomonadati</taxon>
        <taxon>Pseudomonadota</taxon>
        <taxon>Betaproteobacteria</taxon>
        <taxon>Burkholderiales</taxon>
        <taxon>Saeziaceae</taxon>
        <taxon>Saezia</taxon>
    </lineage>
</organism>
<dbReference type="RefSeq" id="WP_126977543.1">
    <property type="nucleotide sequence ID" value="NZ_PQSP01000001.1"/>
</dbReference>
<dbReference type="AlphaFoldDB" id="A0A433SGJ2"/>
<feature type="transmembrane region" description="Helical" evidence="1">
    <location>
        <begin position="61"/>
        <end position="78"/>
    </location>
</feature>